<dbReference type="PIRSF" id="PIRSF002181">
    <property type="entry name" value="Ribosomal_L13"/>
    <property type="match status" value="1"/>
</dbReference>
<evidence type="ECO:0000313" key="7">
    <source>
        <dbReference type="EMBL" id="RCL38729.1"/>
    </source>
</evidence>
<protein>
    <recommendedName>
        <fullName evidence="5 6">Large ribosomal subunit protein uL13</fullName>
    </recommendedName>
</protein>
<dbReference type="CDD" id="cd00392">
    <property type="entry name" value="Ribosomal_L13"/>
    <property type="match status" value="1"/>
</dbReference>
<proteinExistence type="inferred from homology"/>
<evidence type="ECO:0000256" key="4">
    <source>
        <dbReference type="ARBA" id="ARBA00023274"/>
    </source>
</evidence>
<dbReference type="SUPFAM" id="SSF52161">
    <property type="entry name" value="Ribosomal protein L13"/>
    <property type="match status" value="1"/>
</dbReference>
<dbReference type="GO" id="GO:0022625">
    <property type="term" value="C:cytosolic large ribosomal subunit"/>
    <property type="evidence" value="ECO:0007669"/>
    <property type="project" value="TreeGrafter"/>
</dbReference>
<organism evidence="7 8">
    <name type="scientific">SAR86 cluster bacterium</name>
    <dbReference type="NCBI Taxonomy" id="2030880"/>
    <lineage>
        <taxon>Bacteria</taxon>
        <taxon>Pseudomonadati</taxon>
        <taxon>Pseudomonadota</taxon>
        <taxon>Gammaproteobacteria</taxon>
        <taxon>SAR86 cluster</taxon>
    </lineage>
</organism>
<dbReference type="EMBL" id="QOPD01000002">
    <property type="protein sequence ID" value="RCL38729.1"/>
    <property type="molecule type" value="Genomic_DNA"/>
</dbReference>
<comment type="caution">
    <text evidence="7">The sequence shown here is derived from an EMBL/GenBank/DDBJ whole genome shotgun (WGS) entry which is preliminary data.</text>
</comment>
<dbReference type="GO" id="GO:0003729">
    <property type="term" value="F:mRNA binding"/>
    <property type="evidence" value="ECO:0007669"/>
    <property type="project" value="UniProtKB-ARBA"/>
</dbReference>
<dbReference type="PANTHER" id="PTHR11545:SF2">
    <property type="entry name" value="LARGE RIBOSOMAL SUBUNIT PROTEIN UL13M"/>
    <property type="match status" value="1"/>
</dbReference>
<dbReference type="AlphaFoldDB" id="A0A368BN31"/>
<comment type="subunit">
    <text evidence="2 6">Part of the 50S ribosomal subunit.</text>
</comment>
<evidence type="ECO:0000256" key="5">
    <source>
        <dbReference type="ARBA" id="ARBA00035201"/>
    </source>
</evidence>
<dbReference type="InterPro" id="IPR005822">
    <property type="entry name" value="Ribosomal_uL13"/>
</dbReference>
<evidence type="ECO:0000256" key="2">
    <source>
        <dbReference type="ARBA" id="ARBA00011838"/>
    </source>
</evidence>
<evidence type="ECO:0000256" key="6">
    <source>
        <dbReference type="HAMAP-Rule" id="MF_01366"/>
    </source>
</evidence>
<dbReference type="GO" id="GO:0006412">
    <property type="term" value="P:translation"/>
    <property type="evidence" value="ECO:0007669"/>
    <property type="project" value="UniProtKB-UniRule"/>
</dbReference>
<gene>
    <name evidence="6" type="primary">rplM</name>
    <name evidence="7" type="ORF">DBW97_01585</name>
</gene>
<dbReference type="NCBIfam" id="TIGR01066">
    <property type="entry name" value="rplM_bact"/>
    <property type="match status" value="1"/>
</dbReference>
<comment type="function">
    <text evidence="6">This protein is one of the early assembly proteins of the 50S ribosomal subunit, although it is not seen to bind rRNA by itself. It is important during the early stages of 50S assembly.</text>
</comment>
<reference evidence="7 8" key="1">
    <citation type="journal article" date="2018" name="Microbiome">
        <title>Fine metagenomic profile of the Mediterranean stratified and mixed water columns revealed by assembly and recruitment.</title>
        <authorList>
            <person name="Haro-Moreno J.M."/>
            <person name="Lopez-Perez M."/>
            <person name="De La Torre J.R."/>
            <person name="Picazo A."/>
            <person name="Camacho A."/>
            <person name="Rodriguez-Valera F."/>
        </authorList>
    </citation>
    <scope>NUCLEOTIDE SEQUENCE [LARGE SCALE GENOMIC DNA]</scope>
    <source>
        <strain evidence="7">MED-G83</strain>
    </source>
</reference>
<comment type="similarity">
    <text evidence="1 6">Belongs to the universal ribosomal protein uL13 family.</text>
</comment>
<keyword evidence="4 6" id="KW-0687">Ribonucleoprotein</keyword>
<dbReference type="Pfam" id="PF00572">
    <property type="entry name" value="Ribosomal_L13"/>
    <property type="match status" value="1"/>
</dbReference>
<dbReference type="InterPro" id="IPR036899">
    <property type="entry name" value="Ribosomal_uL13_sf"/>
</dbReference>
<keyword evidence="3 6" id="KW-0689">Ribosomal protein</keyword>
<dbReference type="GO" id="GO:0017148">
    <property type="term" value="P:negative regulation of translation"/>
    <property type="evidence" value="ECO:0007669"/>
    <property type="project" value="TreeGrafter"/>
</dbReference>
<evidence type="ECO:0000256" key="1">
    <source>
        <dbReference type="ARBA" id="ARBA00006227"/>
    </source>
</evidence>
<dbReference type="HAMAP" id="MF_01366">
    <property type="entry name" value="Ribosomal_uL13"/>
    <property type="match status" value="1"/>
</dbReference>
<evidence type="ECO:0000256" key="3">
    <source>
        <dbReference type="ARBA" id="ARBA00022980"/>
    </source>
</evidence>
<accession>A0A368BN31</accession>
<dbReference type="Gene3D" id="3.90.1180.10">
    <property type="entry name" value="Ribosomal protein L13"/>
    <property type="match status" value="1"/>
</dbReference>
<evidence type="ECO:0000313" key="8">
    <source>
        <dbReference type="Proteomes" id="UP000252147"/>
    </source>
</evidence>
<dbReference type="PANTHER" id="PTHR11545">
    <property type="entry name" value="RIBOSOMAL PROTEIN L13"/>
    <property type="match status" value="1"/>
</dbReference>
<dbReference type="GO" id="GO:0003735">
    <property type="term" value="F:structural constituent of ribosome"/>
    <property type="evidence" value="ECO:0007669"/>
    <property type="project" value="InterPro"/>
</dbReference>
<dbReference type="Proteomes" id="UP000252147">
    <property type="component" value="Unassembled WGS sequence"/>
</dbReference>
<name>A0A368BN31_9GAMM</name>
<dbReference type="FunFam" id="3.90.1180.10:FF:000001">
    <property type="entry name" value="50S ribosomal protein L13"/>
    <property type="match status" value="1"/>
</dbReference>
<sequence>MKTTALRTQDIEQKWYLIDCSGQTLGRLSVKVANILRGKNKPEYTPNSDVGDFVVLINAKNLKVTGSKNEDKIYYRHTGYPGGIKQIAFKDLLSKDPEKVLRLAVKGMLPKNKLNRQVIKKLKVYAGEEHPHEAQSPEVLN</sequence>
<dbReference type="InterPro" id="IPR005823">
    <property type="entry name" value="Ribosomal_uL13_bac-type"/>
</dbReference>